<name>A0A368JUA6_9BACT</name>
<protein>
    <submittedName>
        <fullName evidence="1">Uncharacterized protein</fullName>
    </submittedName>
</protein>
<sequence length="80" mass="9310">MNYHSFLDHIQAEGCSWVRNFDTGFGAYYHNAQTGRTAFLKEYDWVPWEAAIAFCRDARIDIPAHLQPKEVEFDRLGLSD</sequence>
<dbReference type="AlphaFoldDB" id="A0A368JUA6"/>
<dbReference type="EMBL" id="QOWE01000002">
    <property type="protein sequence ID" value="RCR71238.1"/>
    <property type="molecule type" value="Genomic_DNA"/>
</dbReference>
<evidence type="ECO:0000313" key="1">
    <source>
        <dbReference type="EMBL" id="RCR71238.1"/>
    </source>
</evidence>
<evidence type="ECO:0000313" key="2">
    <source>
        <dbReference type="Proteomes" id="UP000253383"/>
    </source>
</evidence>
<proteinExistence type="predicted"/>
<reference evidence="1 2" key="1">
    <citation type="submission" date="2018-07" db="EMBL/GenBank/DDBJ databases">
        <title>Genome analysis of Larkinella rosea.</title>
        <authorList>
            <person name="Zhou Z."/>
            <person name="Wang G."/>
        </authorList>
    </citation>
    <scope>NUCLEOTIDE SEQUENCE [LARGE SCALE GENOMIC DNA]</scope>
    <source>
        <strain evidence="2">zzj9</strain>
    </source>
</reference>
<dbReference type="RefSeq" id="WP_114404467.1">
    <property type="nucleotide sequence ID" value="NZ_QOWE01000002.1"/>
</dbReference>
<accession>A0A368JUA6</accession>
<dbReference type="Proteomes" id="UP000253383">
    <property type="component" value="Unassembled WGS sequence"/>
</dbReference>
<comment type="caution">
    <text evidence="1">The sequence shown here is derived from an EMBL/GenBank/DDBJ whole genome shotgun (WGS) entry which is preliminary data.</text>
</comment>
<gene>
    <name evidence="1" type="ORF">DUE52_03030</name>
</gene>
<keyword evidence="2" id="KW-1185">Reference proteome</keyword>
<organism evidence="1 2">
    <name type="scientific">Larkinella punicea</name>
    <dbReference type="NCBI Taxonomy" id="2315727"/>
    <lineage>
        <taxon>Bacteria</taxon>
        <taxon>Pseudomonadati</taxon>
        <taxon>Bacteroidota</taxon>
        <taxon>Cytophagia</taxon>
        <taxon>Cytophagales</taxon>
        <taxon>Spirosomataceae</taxon>
        <taxon>Larkinella</taxon>
    </lineage>
</organism>